<dbReference type="AlphaFoldDB" id="A0A2T8KYF4"/>
<proteinExistence type="predicted"/>
<reference evidence="1" key="1">
    <citation type="submission" date="2018-04" db="EMBL/GenBank/DDBJ databases">
        <title>WGS assembly of Panicum hallii.</title>
        <authorList>
            <person name="Lovell J."/>
            <person name="Jenkins J."/>
            <person name="Lowry D."/>
            <person name="Mamidi S."/>
            <person name="Sreedasyam A."/>
            <person name="Weng X."/>
            <person name="Barry K."/>
            <person name="Bonette J."/>
            <person name="Campitelli B."/>
            <person name="Daum C."/>
            <person name="Gordon S."/>
            <person name="Gould B."/>
            <person name="Lipzen A."/>
            <person name="Macqueen A."/>
            <person name="Palacio-Mejia J."/>
            <person name="Plott C."/>
            <person name="Shakirov E."/>
            <person name="Shu S."/>
            <person name="Yoshinaga Y."/>
            <person name="Zane M."/>
            <person name="Rokhsar D."/>
            <person name="Grimwood J."/>
            <person name="Schmutz J."/>
            <person name="Juenger T."/>
        </authorList>
    </citation>
    <scope>NUCLEOTIDE SEQUENCE [LARGE SCALE GENOMIC DNA]</scope>
    <source>
        <strain evidence="1">FIL2</strain>
    </source>
</reference>
<sequence>MKTSRRMDVKGSEGVWWRSRECYGRHSCRSGDGQPPHHTVAE</sequence>
<protein>
    <submittedName>
        <fullName evidence="1">Uncharacterized protein</fullName>
    </submittedName>
</protein>
<organism evidence="1">
    <name type="scientific">Panicum hallii</name>
    <dbReference type="NCBI Taxonomy" id="206008"/>
    <lineage>
        <taxon>Eukaryota</taxon>
        <taxon>Viridiplantae</taxon>
        <taxon>Streptophyta</taxon>
        <taxon>Embryophyta</taxon>
        <taxon>Tracheophyta</taxon>
        <taxon>Spermatophyta</taxon>
        <taxon>Magnoliopsida</taxon>
        <taxon>Liliopsida</taxon>
        <taxon>Poales</taxon>
        <taxon>Poaceae</taxon>
        <taxon>PACMAD clade</taxon>
        <taxon>Panicoideae</taxon>
        <taxon>Panicodae</taxon>
        <taxon>Paniceae</taxon>
        <taxon>Panicinae</taxon>
        <taxon>Panicum</taxon>
        <taxon>Panicum sect. Panicum</taxon>
    </lineage>
</organism>
<name>A0A2T8KYF4_9POAL</name>
<gene>
    <name evidence="1" type="ORF">PAHAL_1G454300</name>
</gene>
<evidence type="ECO:0000313" key="1">
    <source>
        <dbReference type="EMBL" id="PVH67214.1"/>
    </source>
</evidence>
<dbReference type="Proteomes" id="UP000243499">
    <property type="component" value="Chromosome 1"/>
</dbReference>
<dbReference type="EMBL" id="CM008046">
    <property type="protein sequence ID" value="PVH67214.1"/>
    <property type="molecule type" value="Genomic_DNA"/>
</dbReference>
<accession>A0A2T8KYF4</accession>
<dbReference type="Gramene" id="PVH67214">
    <property type="protein sequence ID" value="PVH67214"/>
    <property type="gene ID" value="PAHAL_1G454300"/>
</dbReference>